<evidence type="ECO:0000256" key="3">
    <source>
        <dbReference type="ARBA" id="ARBA00012705"/>
    </source>
</evidence>
<dbReference type="PIRSF" id="PIRSF000429">
    <property type="entry name" value="Ac-CoA_Ac_transf"/>
    <property type="match status" value="1"/>
</dbReference>
<evidence type="ECO:0000256" key="1">
    <source>
        <dbReference type="ARBA" id="ARBA00010982"/>
    </source>
</evidence>
<evidence type="ECO:0000259" key="11">
    <source>
        <dbReference type="Pfam" id="PF00108"/>
    </source>
</evidence>
<dbReference type="PROSITE" id="PS00098">
    <property type="entry name" value="THIOLASE_1"/>
    <property type="match status" value="1"/>
</dbReference>
<dbReference type="GO" id="GO:0003985">
    <property type="term" value="F:acetyl-CoA C-acetyltransferase activity"/>
    <property type="evidence" value="ECO:0007669"/>
    <property type="project" value="UniProtKB-EC"/>
</dbReference>
<evidence type="ECO:0000256" key="5">
    <source>
        <dbReference type="ARBA" id="ARBA00022723"/>
    </source>
</evidence>
<keyword evidence="4 10" id="KW-0808">Transferase</keyword>
<dbReference type="InterPro" id="IPR020617">
    <property type="entry name" value="Thiolase_C"/>
</dbReference>
<keyword evidence="7" id="KW-0630">Potassium</keyword>
<dbReference type="InterPro" id="IPR020613">
    <property type="entry name" value="Thiolase_CS"/>
</dbReference>
<keyword evidence="8 10" id="KW-0012">Acyltransferase</keyword>
<gene>
    <name evidence="13" type="ORF">A2527_01345</name>
</gene>
<dbReference type="STRING" id="1817772.A2527_01345"/>
<dbReference type="CDD" id="cd00751">
    <property type="entry name" value="thiolase"/>
    <property type="match status" value="1"/>
</dbReference>
<accession>A0A1F6G8N5</accession>
<evidence type="ECO:0000256" key="9">
    <source>
        <dbReference type="PIRSR" id="PIRSR000429-1"/>
    </source>
</evidence>
<dbReference type="Pfam" id="PF00108">
    <property type="entry name" value="Thiolase_N"/>
    <property type="match status" value="1"/>
</dbReference>
<dbReference type="InterPro" id="IPR020616">
    <property type="entry name" value="Thiolase_N"/>
</dbReference>
<evidence type="ECO:0000256" key="8">
    <source>
        <dbReference type="ARBA" id="ARBA00023315"/>
    </source>
</evidence>
<dbReference type="InterPro" id="IPR016039">
    <property type="entry name" value="Thiolase-like"/>
</dbReference>
<evidence type="ECO:0000259" key="12">
    <source>
        <dbReference type="Pfam" id="PF02803"/>
    </source>
</evidence>
<name>A0A1F6G8N5_9PROT</name>
<dbReference type="SUPFAM" id="SSF53901">
    <property type="entry name" value="Thiolase-like"/>
    <property type="match status" value="2"/>
</dbReference>
<evidence type="ECO:0000313" key="14">
    <source>
        <dbReference type="Proteomes" id="UP000178449"/>
    </source>
</evidence>
<evidence type="ECO:0000256" key="7">
    <source>
        <dbReference type="ARBA" id="ARBA00022958"/>
    </source>
</evidence>
<dbReference type="GO" id="GO:0006635">
    <property type="term" value="P:fatty acid beta-oxidation"/>
    <property type="evidence" value="ECO:0007669"/>
    <property type="project" value="TreeGrafter"/>
</dbReference>
<dbReference type="PROSITE" id="PS00737">
    <property type="entry name" value="THIOLASE_2"/>
    <property type="match status" value="1"/>
</dbReference>
<dbReference type="PROSITE" id="PS00099">
    <property type="entry name" value="THIOLASE_3"/>
    <property type="match status" value="1"/>
</dbReference>
<feature type="active site" description="Proton acceptor" evidence="9">
    <location>
        <position position="348"/>
    </location>
</feature>
<feature type="domain" description="Thiolase C-terminal" evidence="12">
    <location>
        <begin position="269"/>
        <end position="390"/>
    </location>
</feature>
<proteinExistence type="inferred from homology"/>
<organism evidence="13 14">
    <name type="scientific">Candidatus Lambdaproteobacteria bacterium RIFOXYD2_FULL_50_16</name>
    <dbReference type="NCBI Taxonomy" id="1817772"/>
    <lineage>
        <taxon>Bacteria</taxon>
        <taxon>Pseudomonadati</taxon>
        <taxon>Pseudomonadota</taxon>
        <taxon>Candidatus Lambdaproteobacteria</taxon>
    </lineage>
</organism>
<evidence type="ECO:0000256" key="10">
    <source>
        <dbReference type="RuleBase" id="RU003557"/>
    </source>
</evidence>
<comment type="caution">
    <text evidence="13">The sequence shown here is derived from an EMBL/GenBank/DDBJ whole genome shotgun (WGS) entry which is preliminary data.</text>
</comment>
<dbReference type="InterPro" id="IPR002155">
    <property type="entry name" value="Thiolase"/>
</dbReference>
<evidence type="ECO:0000256" key="2">
    <source>
        <dbReference type="ARBA" id="ARBA00011881"/>
    </source>
</evidence>
<dbReference type="EMBL" id="MFNE01000038">
    <property type="protein sequence ID" value="OGG94481.1"/>
    <property type="molecule type" value="Genomic_DNA"/>
</dbReference>
<evidence type="ECO:0000256" key="4">
    <source>
        <dbReference type="ARBA" id="ARBA00022679"/>
    </source>
</evidence>
<evidence type="ECO:0000313" key="13">
    <source>
        <dbReference type="EMBL" id="OGG94481.1"/>
    </source>
</evidence>
<feature type="active site" description="Proton acceptor" evidence="9">
    <location>
        <position position="378"/>
    </location>
</feature>
<dbReference type="InterPro" id="IPR020610">
    <property type="entry name" value="Thiolase_AS"/>
</dbReference>
<evidence type="ECO:0000256" key="6">
    <source>
        <dbReference type="ARBA" id="ARBA00022946"/>
    </source>
</evidence>
<dbReference type="Pfam" id="PF02803">
    <property type="entry name" value="Thiolase_C"/>
    <property type="match status" value="1"/>
</dbReference>
<dbReference type="InterPro" id="IPR020615">
    <property type="entry name" value="Thiolase_acyl_enz_int_AS"/>
</dbReference>
<dbReference type="PANTHER" id="PTHR18919:SF156">
    <property type="entry name" value="ACETYL-COA ACETYLTRANSFERASE, MITOCHONDRIAL"/>
    <property type="match status" value="1"/>
</dbReference>
<dbReference type="EC" id="2.3.1.9" evidence="3"/>
<keyword evidence="5" id="KW-0479">Metal-binding</keyword>
<dbReference type="PANTHER" id="PTHR18919">
    <property type="entry name" value="ACETYL-COA C-ACYLTRANSFERASE"/>
    <property type="match status" value="1"/>
</dbReference>
<feature type="active site" description="Acyl-thioester intermediate" evidence="9">
    <location>
        <position position="89"/>
    </location>
</feature>
<keyword evidence="6" id="KW-0809">Transit peptide</keyword>
<sequence length="394" mass="41395">MNKRILFIDGLRTPFGSIGGVLSSLSAPQLAAPLLSALVSRAGLSAKCIDEVILGQVIQGGVGQAPARQAMRLAALDDQTRAMTINKVCGSGLKALLLGGQSILLGESDLVLAGGMESMSQAPYIVPKARQGLKAGDGQLIDLLFYDALTDPYSGKPMGELVEEKTQNQGITREAQDQYAIKSYQRALAAQTEGRLAREILPVKLESKKGEVVVSQDEEPAKVDFAKLSSLRPVFSPSGSITAANASSINDGAAVTLLASEEAAMKYGLKPKAELIAWSHSSHHPDDFSLAPIGAINKLLKQTLINPKEVDLWEINEAFAAVPLMALGPLALDLRQVNVNGGAVSLGHPVGASGGRLALTLVEELTLRQGRYGIAALCIGGGEAVAALFKRWEG</sequence>
<comment type="subunit">
    <text evidence="2">Homotetramer.</text>
</comment>
<dbReference type="AlphaFoldDB" id="A0A1F6G8N5"/>
<reference evidence="13 14" key="1">
    <citation type="journal article" date="2016" name="Nat. Commun.">
        <title>Thousands of microbial genomes shed light on interconnected biogeochemical processes in an aquifer system.</title>
        <authorList>
            <person name="Anantharaman K."/>
            <person name="Brown C.T."/>
            <person name="Hug L.A."/>
            <person name="Sharon I."/>
            <person name="Castelle C.J."/>
            <person name="Probst A.J."/>
            <person name="Thomas B.C."/>
            <person name="Singh A."/>
            <person name="Wilkins M.J."/>
            <person name="Karaoz U."/>
            <person name="Brodie E.L."/>
            <person name="Williams K.H."/>
            <person name="Hubbard S.S."/>
            <person name="Banfield J.F."/>
        </authorList>
    </citation>
    <scope>NUCLEOTIDE SEQUENCE [LARGE SCALE GENOMIC DNA]</scope>
</reference>
<feature type="domain" description="Thiolase N-terminal" evidence="11">
    <location>
        <begin position="8"/>
        <end position="262"/>
    </location>
</feature>
<protein>
    <recommendedName>
        <fullName evidence="3">acetyl-CoA C-acetyltransferase</fullName>
        <ecNumber evidence="3">2.3.1.9</ecNumber>
    </recommendedName>
</protein>
<dbReference type="GO" id="GO:0046872">
    <property type="term" value="F:metal ion binding"/>
    <property type="evidence" value="ECO:0007669"/>
    <property type="project" value="UniProtKB-KW"/>
</dbReference>
<dbReference type="Gene3D" id="3.40.47.10">
    <property type="match status" value="2"/>
</dbReference>
<dbReference type="NCBIfam" id="TIGR01930">
    <property type="entry name" value="AcCoA-C-Actrans"/>
    <property type="match status" value="1"/>
</dbReference>
<dbReference type="Proteomes" id="UP000178449">
    <property type="component" value="Unassembled WGS sequence"/>
</dbReference>
<comment type="similarity">
    <text evidence="1 10">Belongs to the thiolase-like superfamily. Thiolase family.</text>
</comment>